<keyword evidence="5 7" id="KW-0472">Membrane</keyword>
<keyword evidence="11" id="KW-1185">Reference proteome</keyword>
<dbReference type="InterPro" id="IPR025857">
    <property type="entry name" value="MacB_PCD"/>
</dbReference>
<evidence type="ECO:0000259" key="9">
    <source>
        <dbReference type="Pfam" id="PF12704"/>
    </source>
</evidence>
<evidence type="ECO:0000259" key="8">
    <source>
        <dbReference type="Pfam" id="PF02687"/>
    </source>
</evidence>
<proteinExistence type="inferred from homology"/>
<sequence>MQFFEAIRLALNTIRVQKLKSAFTLLGVCIGVMFLISVVSIVEGMGRYMEEDLIGKLIGVNTFELRSRPNINIGDMDEATWEEYRRRPRLELVDVAPVTSALPTDAKWYITSEDQVAITSATSGKPRTTRVFAVDGQYFDVKNLGVTAGRILSEQELSRGEKSVVIGIDAAERLFPGLDPLGRELKMGGVPYRVVGVAESQGKAFGMSFDNFIVTSWRSPARRLLNSRPNIVDAVAIQSPSPEAMTETMEIVRSVMRAQRHLRPSQKDNFALQTADSALEFWNKIKSYLVLAGIALPAIGLVVGAIVIMNIMLVAVSERTREIGIRKALGAKRRDILMQFLIEASTLGIVGSAIGVALGIGLAEGISAFSPLPASVAPWSIVVGIALGAGVGVVSGVYPASRASRLDPITALRQE</sequence>
<reference evidence="10 11" key="1">
    <citation type="submission" date="2020-05" db="EMBL/GenBank/DDBJ databases">
        <title>Complete genome sequence of Gemmatimonas greenlandica TET16.</title>
        <authorList>
            <person name="Zeng Y."/>
        </authorList>
    </citation>
    <scope>NUCLEOTIDE SEQUENCE [LARGE SCALE GENOMIC DNA]</scope>
    <source>
        <strain evidence="10 11">TET16</strain>
    </source>
</reference>
<dbReference type="KEGG" id="ggr:HKW67_08700"/>
<evidence type="ECO:0000256" key="3">
    <source>
        <dbReference type="ARBA" id="ARBA00022692"/>
    </source>
</evidence>
<gene>
    <name evidence="10" type="ORF">HKW67_08700</name>
</gene>
<feature type="transmembrane region" description="Helical" evidence="7">
    <location>
        <begin position="375"/>
        <end position="398"/>
    </location>
</feature>
<dbReference type="EMBL" id="CP053085">
    <property type="protein sequence ID" value="QJR35580.1"/>
    <property type="molecule type" value="Genomic_DNA"/>
</dbReference>
<dbReference type="PANTHER" id="PTHR30572">
    <property type="entry name" value="MEMBRANE COMPONENT OF TRANSPORTER-RELATED"/>
    <property type="match status" value="1"/>
</dbReference>
<feature type="transmembrane region" description="Helical" evidence="7">
    <location>
        <begin position="21"/>
        <end position="42"/>
    </location>
</feature>
<accession>A0A6M4ILP5</accession>
<keyword evidence="2" id="KW-1003">Cell membrane</keyword>
<dbReference type="AlphaFoldDB" id="A0A6M4ILP5"/>
<evidence type="ECO:0000313" key="11">
    <source>
        <dbReference type="Proteomes" id="UP000500938"/>
    </source>
</evidence>
<comment type="similarity">
    <text evidence="6">Belongs to the ABC-4 integral membrane protein family.</text>
</comment>
<evidence type="ECO:0000256" key="7">
    <source>
        <dbReference type="SAM" id="Phobius"/>
    </source>
</evidence>
<dbReference type="GO" id="GO:0022857">
    <property type="term" value="F:transmembrane transporter activity"/>
    <property type="evidence" value="ECO:0007669"/>
    <property type="project" value="TreeGrafter"/>
</dbReference>
<dbReference type="InterPro" id="IPR003838">
    <property type="entry name" value="ABC3_permease_C"/>
</dbReference>
<keyword evidence="3 7" id="KW-0812">Transmembrane</keyword>
<keyword evidence="4 7" id="KW-1133">Transmembrane helix</keyword>
<protein>
    <submittedName>
        <fullName evidence="10">ABC transporter permease</fullName>
    </submittedName>
</protein>
<organism evidence="10 11">
    <name type="scientific">Gemmatimonas groenlandica</name>
    <dbReference type="NCBI Taxonomy" id="2732249"/>
    <lineage>
        <taxon>Bacteria</taxon>
        <taxon>Pseudomonadati</taxon>
        <taxon>Gemmatimonadota</taxon>
        <taxon>Gemmatimonadia</taxon>
        <taxon>Gemmatimonadales</taxon>
        <taxon>Gemmatimonadaceae</taxon>
        <taxon>Gemmatimonas</taxon>
    </lineage>
</organism>
<feature type="transmembrane region" description="Helical" evidence="7">
    <location>
        <begin position="288"/>
        <end position="316"/>
    </location>
</feature>
<evidence type="ECO:0000313" key="10">
    <source>
        <dbReference type="EMBL" id="QJR35580.1"/>
    </source>
</evidence>
<feature type="domain" description="ABC3 transporter permease C-terminal" evidence="8">
    <location>
        <begin position="295"/>
        <end position="408"/>
    </location>
</feature>
<evidence type="ECO:0000256" key="4">
    <source>
        <dbReference type="ARBA" id="ARBA00022989"/>
    </source>
</evidence>
<evidence type="ECO:0000256" key="6">
    <source>
        <dbReference type="ARBA" id="ARBA00038076"/>
    </source>
</evidence>
<name>A0A6M4ILP5_9BACT</name>
<comment type="subcellular location">
    <subcellularLocation>
        <location evidence="1">Cell membrane</location>
        <topology evidence="1">Multi-pass membrane protein</topology>
    </subcellularLocation>
</comment>
<evidence type="ECO:0000256" key="5">
    <source>
        <dbReference type="ARBA" id="ARBA00023136"/>
    </source>
</evidence>
<dbReference type="PANTHER" id="PTHR30572:SF4">
    <property type="entry name" value="ABC TRANSPORTER PERMEASE YTRF"/>
    <property type="match status" value="1"/>
</dbReference>
<evidence type="ECO:0000256" key="2">
    <source>
        <dbReference type="ARBA" id="ARBA00022475"/>
    </source>
</evidence>
<feature type="domain" description="MacB-like periplasmic core" evidence="9">
    <location>
        <begin position="21"/>
        <end position="253"/>
    </location>
</feature>
<dbReference type="Pfam" id="PF02687">
    <property type="entry name" value="FtsX"/>
    <property type="match status" value="1"/>
</dbReference>
<dbReference type="InterPro" id="IPR050250">
    <property type="entry name" value="Macrolide_Exporter_MacB"/>
</dbReference>
<evidence type="ECO:0000256" key="1">
    <source>
        <dbReference type="ARBA" id="ARBA00004651"/>
    </source>
</evidence>
<dbReference type="Proteomes" id="UP000500938">
    <property type="component" value="Chromosome"/>
</dbReference>
<dbReference type="Pfam" id="PF12704">
    <property type="entry name" value="MacB_PCD"/>
    <property type="match status" value="1"/>
</dbReference>
<dbReference type="GO" id="GO:0005886">
    <property type="term" value="C:plasma membrane"/>
    <property type="evidence" value="ECO:0007669"/>
    <property type="project" value="UniProtKB-SubCell"/>
</dbReference>
<feature type="transmembrane region" description="Helical" evidence="7">
    <location>
        <begin position="337"/>
        <end position="363"/>
    </location>
</feature>
<dbReference type="RefSeq" id="WP_171225012.1">
    <property type="nucleotide sequence ID" value="NZ_CP053085.1"/>
</dbReference>